<dbReference type="InterPro" id="IPR050789">
    <property type="entry name" value="Diverse_Enzym_Activities"/>
</dbReference>
<dbReference type="InterPro" id="IPR012338">
    <property type="entry name" value="Beta-lactam/transpept-like"/>
</dbReference>
<keyword evidence="3" id="KW-1185">Reference proteome</keyword>
<dbReference type="SUPFAM" id="SSF56601">
    <property type="entry name" value="beta-lactamase/transpeptidase-like"/>
    <property type="match status" value="1"/>
</dbReference>
<dbReference type="PANTHER" id="PTHR43283">
    <property type="entry name" value="BETA-LACTAMASE-RELATED"/>
    <property type="match status" value="1"/>
</dbReference>
<evidence type="ECO:0000313" key="2">
    <source>
        <dbReference type="EMBL" id="NHT77203.1"/>
    </source>
</evidence>
<evidence type="ECO:0000259" key="1">
    <source>
        <dbReference type="Pfam" id="PF00144"/>
    </source>
</evidence>
<comment type="caution">
    <text evidence="2">The sequence shown here is derived from an EMBL/GenBank/DDBJ whole genome shotgun (WGS) entry which is preliminary data.</text>
</comment>
<accession>A0AA43ZG30</accession>
<dbReference type="Gene3D" id="3.40.710.10">
    <property type="entry name" value="DD-peptidase/beta-lactamase superfamily"/>
    <property type="match status" value="1"/>
</dbReference>
<proteinExistence type="predicted"/>
<evidence type="ECO:0000313" key="3">
    <source>
        <dbReference type="Proteomes" id="UP001155840"/>
    </source>
</evidence>
<gene>
    <name evidence="2" type="ORF">G8E10_15935</name>
</gene>
<dbReference type="EMBL" id="JAANCM010000008">
    <property type="protein sequence ID" value="NHT77203.1"/>
    <property type="molecule type" value="Genomic_DNA"/>
</dbReference>
<reference evidence="2" key="1">
    <citation type="submission" date="2020-03" db="EMBL/GenBank/DDBJ databases">
        <title>Ferranicluibacter endophyticum gen. nov., sp. nov., a new genus isolated from Rubus ulmifolius Schott. stem.</title>
        <authorList>
            <person name="Roca-Couso R."/>
            <person name="Flores-Felix J.D."/>
            <person name="Igual J.M."/>
            <person name="Rivas R."/>
        </authorList>
    </citation>
    <scope>NUCLEOTIDE SEQUENCE</scope>
    <source>
        <strain evidence="2">CRRU44</strain>
    </source>
</reference>
<feature type="domain" description="Beta-lactamase-related" evidence="1">
    <location>
        <begin position="62"/>
        <end position="317"/>
    </location>
</feature>
<sequence length="344" mass="37416">MSAFATALPGLNPDIADKLAAGVASGLLPHLHAVVVERAGTPVLERYDQGIDETWGQPLGVVSFEPDTLHDLRSVTKSVVGLLYGIALDRGLVPAPAAPLLAQFQQYADLATDPTRQKLTVEHALTMTLGMEWDESRPYTDPENSEIGMENAADRYRYVLERPFVAEPGAQWIYSGGSVALVGALIEQGTGKSLPDFAREALFEPLGISVFEWSAGQDGVASAASGLRLTARDLLKIGRLVLGKGLFEGHRVVSEGWIDGSLRPIVPTGDGLHYGRLWFCGEALALGEDRRWFAGFGNGGQRLWLMPEADLAAVVFCGRYNIWDAWMTPTRIWREIVLANLEMS</sequence>
<dbReference type="InterPro" id="IPR001466">
    <property type="entry name" value="Beta-lactam-related"/>
</dbReference>
<name>A0AA43ZG30_9HYPH</name>
<protein>
    <submittedName>
        <fullName evidence="2">Serine hydrolase</fullName>
    </submittedName>
</protein>
<organism evidence="2 3">
    <name type="scientific">Ferranicluibacter rubi</name>
    <dbReference type="NCBI Taxonomy" id="2715133"/>
    <lineage>
        <taxon>Bacteria</taxon>
        <taxon>Pseudomonadati</taxon>
        <taxon>Pseudomonadota</taxon>
        <taxon>Alphaproteobacteria</taxon>
        <taxon>Hyphomicrobiales</taxon>
        <taxon>Rhizobiaceae</taxon>
        <taxon>Ferranicluibacter</taxon>
    </lineage>
</organism>
<dbReference type="AlphaFoldDB" id="A0AA43ZG30"/>
<dbReference type="GO" id="GO:0016787">
    <property type="term" value="F:hydrolase activity"/>
    <property type="evidence" value="ECO:0007669"/>
    <property type="project" value="UniProtKB-KW"/>
</dbReference>
<dbReference type="Proteomes" id="UP001155840">
    <property type="component" value="Unassembled WGS sequence"/>
</dbReference>
<dbReference type="PANTHER" id="PTHR43283:SF7">
    <property type="entry name" value="BETA-LACTAMASE-RELATED DOMAIN-CONTAINING PROTEIN"/>
    <property type="match status" value="1"/>
</dbReference>
<dbReference type="RefSeq" id="WP_110801421.1">
    <property type="nucleotide sequence ID" value="NZ_JAANCM010000008.1"/>
</dbReference>
<keyword evidence="2" id="KW-0378">Hydrolase</keyword>
<dbReference type="Pfam" id="PF00144">
    <property type="entry name" value="Beta-lactamase"/>
    <property type="match status" value="1"/>
</dbReference>